<evidence type="ECO:0000313" key="3">
    <source>
        <dbReference type="Proteomes" id="UP000193642"/>
    </source>
</evidence>
<name>A0A1Y2CWB1_9FUNG</name>
<reference evidence="2 3" key="1">
    <citation type="submission" date="2016-07" db="EMBL/GenBank/DDBJ databases">
        <title>Pervasive Adenine N6-methylation of Active Genes in Fungi.</title>
        <authorList>
            <consortium name="DOE Joint Genome Institute"/>
            <person name="Mondo S.J."/>
            <person name="Dannebaum R.O."/>
            <person name="Kuo R.C."/>
            <person name="Labutti K."/>
            <person name="Haridas S."/>
            <person name="Kuo A."/>
            <person name="Salamov A."/>
            <person name="Ahrendt S.R."/>
            <person name="Lipzen A."/>
            <person name="Sullivan W."/>
            <person name="Andreopoulos W.B."/>
            <person name="Clum A."/>
            <person name="Lindquist E."/>
            <person name="Daum C."/>
            <person name="Ramamoorthy G.K."/>
            <person name="Gryganskyi A."/>
            <person name="Culley D."/>
            <person name="Magnuson J.K."/>
            <person name="James T.Y."/>
            <person name="O'Malley M.A."/>
            <person name="Stajich J.E."/>
            <person name="Spatafora J.W."/>
            <person name="Visel A."/>
            <person name="Grigoriev I.V."/>
        </authorList>
    </citation>
    <scope>NUCLEOTIDE SEQUENCE [LARGE SCALE GENOMIC DNA]</scope>
    <source>
        <strain evidence="2 3">JEL800</strain>
    </source>
</reference>
<evidence type="ECO:0000313" key="2">
    <source>
        <dbReference type="EMBL" id="ORY51312.1"/>
    </source>
</evidence>
<dbReference type="PANTHER" id="PTHR10742">
    <property type="entry name" value="FLAVIN MONOAMINE OXIDASE"/>
    <property type="match status" value="1"/>
</dbReference>
<comment type="caution">
    <text evidence="2">The sequence shown here is derived from an EMBL/GenBank/DDBJ whole genome shotgun (WGS) entry which is preliminary data.</text>
</comment>
<dbReference type="EMBL" id="MCGO01000005">
    <property type="protein sequence ID" value="ORY51312.1"/>
    <property type="molecule type" value="Genomic_DNA"/>
</dbReference>
<dbReference type="PANTHER" id="PTHR10742:SF410">
    <property type="entry name" value="LYSINE-SPECIFIC HISTONE DEMETHYLASE 2"/>
    <property type="match status" value="1"/>
</dbReference>
<dbReference type="Gene3D" id="3.90.660.10">
    <property type="match status" value="1"/>
</dbReference>
<evidence type="ECO:0000259" key="1">
    <source>
        <dbReference type="Pfam" id="PF01593"/>
    </source>
</evidence>
<dbReference type="InterPro" id="IPR050281">
    <property type="entry name" value="Flavin_monoamine_oxidase"/>
</dbReference>
<dbReference type="InterPro" id="IPR002937">
    <property type="entry name" value="Amino_oxidase"/>
</dbReference>
<accession>A0A1Y2CWB1</accession>
<dbReference type="OrthoDB" id="5046242at2759"/>
<protein>
    <submittedName>
        <fullName evidence="2">Amine oxidase</fullName>
    </submittedName>
</protein>
<keyword evidence="3" id="KW-1185">Reference proteome</keyword>
<dbReference type="Pfam" id="PF01593">
    <property type="entry name" value="Amino_oxidase"/>
    <property type="match status" value="1"/>
</dbReference>
<gene>
    <name evidence="2" type="ORF">BCR33DRAFT_712404</name>
</gene>
<proteinExistence type="predicted"/>
<dbReference type="STRING" id="329046.A0A1Y2CWB1"/>
<dbReference type="SUPFAM" id="SSF51905">
    <property type="entry name" value="FAD/NAD(P)-binding domain"/>
    <property type="match status" value="1"/>
</dbReference>
<dbReference type="SUPFAM" id="SSF54373">
    <property type="entry name" value="FAD-linked reductases, C-terminal domain"/>
    <property type="match status" value="1"/>
</dbReference>
<dbReference type="Gene3D" id="3.50.50.60">
    <property type="entry name" value="FAD/NAD(P)-binding domain"/>
    <property type="match status" value="2"/>
</dbReference>
<dbReference type="Proteomes" id="UP000193642">
    <property type="component" value="Unassembled WGS sequence"/>
</dbReference>
<sequence>MATEDSGDFTFDCIVIGAGIAGLAAAESLRKAGCTSLCLLEARDRIGGRILTQDIQETPLDLGASCIRGTSGNPLSNLNLRVHSIENVLVFDEGGNPLDADLSNSLINTIWAAKERLKAERKEEPAYSKLEVEDSFMGKRRKSWWERMGVSDSVERDTSSVNVNPPDLTIDLKQPIHIDELIDAFKEEEETISVRDWLMQDSVLQEEFHQTPLLRPLTNILELTDGADLTQISFRNHSKREFSGPHLYAPDGLWDLLKIAAGGILSTSSEVLKLNQQVTCIDYSNALESELHPISVHTAHGTTYSAKTVICTLPLGILQSQHQSLFHPPLPPDHQIAISKLGVGLIDKIVLEFPHPFWAADLDGFWTFLPESGVRRGMDFDEGAEEPGLVWFVNIEKMHRKEGVVGPAVLVAHVSQRHARRIEEMEDGEVEDLFMDMLRLCFEREDDDGHVLVGVPEPLSVRVTRWEADPFSMGAAVYLPVRTGASIADIITLSEPVPFPETVNNPTGCQAIHFAGDHTSPHHFGTVHGALMSGLLEADNVALSLGISK</sequence>
<organism evidence="2 3">
    <name type="scientific">Rhizoclosmatium globosum</name>
    <dbReference type="NCBI Taxonomy" id="329046"/>
    <lineage>
        <taxon>Eukaryota</taxon>
        <taxon>Fungi</taxon>
        <taxon>Fungi incertae sedis</taxon>
        <taxon>Chytridiomycota</taxon>
        <taxon>Chytridiomycota incertae sedis</taxon>
        <taxon>Chytridiomycetes</taxon>
        <taxon>Chytridiales</taxon>
        <taxon>Chytriomycetaceae</taxon>
        <taxon>Rhizoclosmatium</taxon>
    </lineage>
</organism>
<dbReference type="AlphaFoldDB" id="A0A1Y2CWB1"/>
<feature type="domain" description="Amine oxidase" evidence="1">
    <location>
        <begin position="20"/>
        <end position="541"/>
    </location>
</feature>
<dbReference type="InterPro" id="IPR036188">
    <property type="entry name" value="FAD/NAD-bd_sf"/>
</dbReference>
<dbReference type="GO" id="GO:0016491">
    <property type="term" value="F:oxidoreductase activity"/>
    <property type="evidence" value="ECO:0007669"/>
    <property type="project" value="InterPro"/>
</dbReference>